<dbReference type="AlphaFoldDB" id="R7TG64"/>
<keyword evidence="7" id="KW-1185">Reference proteome</keyword>
<keyword evidence="1" id="KW-0677">Repeat</keyword>
<proteinExistence type="predicted"/>
<evidence type="ECO:0000256" key="4">
    <source>
        <dbReference type="SAM" id="MobiDB-lite"/>
    </source>
</evidence>
<organism evidence="5">
    <name type="scientific">Capitella teleta</name>
    <name type="common">Polychaete worm</name>
    <dbReference type="NCBI Taxonomy" id="283909"/>
    <lineage>
        <taxon>Eukaryota</taxon>
        <taxon>Metazoa</taxon>
        <taxon>Spiralia</taxon>
        <taxon>Lophotrochozoa</taxon>
        <taxon>Annelida</taxon>
        <taxon>Polychaeta</taxon>
        <taxon>Sedentaria</taxon>
        <taxon>Scolecida</taxon>
        <taxon>Capitellidae</taxon>
        <taxon>Capitella</taxon>
    </lineage>
</organism>
<accession>R7TG64</accession>
<feature type="repeat" description="ANK" evidence="3">
    <location>
        <begin position="143"/>
        <end position="176"/>
    </location>
</feature>
<dbReference type="EnsemblMetazoa" id="CapteT182489">
    <property type="protein sequence ID" value="CapteP182489"/>
    <property type="gene ID" value="CapteG182489"/>
</dbReference>
<evidence type="ECO:0000256" key="1">
    <source>
        <dbReference type="ARBA" id="ARBA00022737"/>
    </source>
</evidence>
<keyword evidence="2 3" id="KW-0040">ANK repeat</keyword>
<feature type="repeat" description="ANK" evidence="3">
    <location>
        <begin position="177"/>
        <end position="209"/>
    </location>
</feature>
<evidence type="ECO:0000256" key="3">
    <source>
        <dbReference type="PROSITE-ProRule" id="PRU00023"/>
    </source>
</evidence>
<dbReference type="InterPro" id="IPR036770">
    <property type="entry name" value="Ankyrin_rpt-contain_sf"/>
</dbReference>
<feature type="repeat" description="ANK" evidence="3">
    <location>
        <begin position="210"/>
        <end position="236"/>
    </location>
</feature>
<dbReference type="OrthoDB" id="20872at2759"/>
<dbReference type="Pfam" id="PF00023">
    <property type="entry name" value="Ank"/>
    <property type="match status" value="1"/>
</dbReference>
<dbReference type="Pfam" id="PF12796">
    <property type="entry name" value="Ank_2"/>
    <property type="match status" value="1"/>
</dbReference>
<feature type="repeat" description="ANK" evidence="3">
    <location>
        <begin position="312"/>
        <end position="344"/>
    </location>
</feature>
<dbReference type="STRING" id="283909.R7TG64"/>
<dbReference type="PANTHER" id="PTHR24198:SF165">
    <property type="entry name" value="ANKYRIN REPEAT-CONTAINING PROTEIN-RELATED"/>
    <property type="match status" value="1"/>
</dbReference>
<dbReference type="EMBL" id="AMQN01002760">
    <property type="status" value="NOT_ANNOTATED_CDS"/>
    <property type="molecule type" value="Genomic_DNA"/>
</dbReference>
<protein>
    <submittedName>
        <fullName evidence="5 6">Uncharacterized protein</fullName>
    </submittedName>
</protein>
<dbReference type="SMART" id="SM00248">
    <property type="entry name" value="ANK"/>
    <property type="match status" value="6"/>
</dbReference>
<sequence>MQFDNQVAANEAGLPVGTPPAPPPLPPFLSCPGKRFQTARSSFKPVKVHFAVNSDNVTRIRQLASEGTSLDYVMHGHSPLTLAIVKENFNVALALIEGGADHSIAEVTSPCRLPIHSAVKFNALPVLKALVAHRANIHSVDKMGFTPLHYACINNCQVELVEFLLDQGAHINVRDDRGRTPFFRAAQSESENLLRYLHSQGASVNISDHFGWTPLHEATVCGNENLVELLLTLGCDTRGSVLLGDSLMHAAVTALSRSQVAVLANTSPDFFGRRASAVSASWSRALAMSGEKASLVYTLLDWGVDFERKDLNGRTPLRVAAVQEHWNVVRLLLWAGASVPQEDEQLTSWMQENSISDESRTLKFHCKRVIRQSLSPHIDRKVGDLPMPVQLQMFISLLQCQI</sequence>
<reference evidence="7" key="1">
    <citation type="submission" date="2012-12" db="EMBL/GenBank/DDBJ databases">
        <authorList>
            <person name="Hellsten U."/>
            <person name="Grimwood J."/>
            <person name="Chapman J.A."/>
            <person name="Shapiro H."/>
            <person name="Aerts A."/>
            <person name="Otillar R.P."/>
            <person name="Terry A.Y."/>
            <person name="Boore J.L."/>
            <person name="Simakov O."/>
            <person name="Marletaz F."/>
            <person name="Cho S.-J."/>
            <person name="Edsinger-Gonzales E."/>
            <person name="Havlak P."/>
            <person name="Kuo D.-H."/>
            <person name="Larsson T."/>
            <person name="Lv J."/>
            <person name="Arendt D."/>
            <person name="Savage R."/>
            <person name="Osoegawa K."/>
            <person name="de Jong P."/>
            <person name="Lindberg D.R."/>
            <person name="Seaver E.C."/>
            <person name="Weisblat D.A."/>
            <person name="Putnam N.H."/>
            <person name="Grigoriev I.V."/>
            <person name="Rokhsar D.S."/>
        </authorList>
    </citation>
    <scope>NUCLEOTIDE SEQUENCE</scope>
    <source>
        <strain evidence="7">I ESC-2004</strain>
    </source>
</reference>
<dbReference type="EMBL" id="KB310004">
    <property type="protein sequence ID" value="ELT92773.1"/>
    <property type="molecule type" value="Genomic_DNA"/>
</dbReference>
<dbReference type="InterPro" id="IPR002110">
    <property type="entry name" value="Ankyrin_rpt"/>
</dbReference>
<feature type="repeat" description="ANK" evidence="3">
    <location>
        <begin position="75"/>
        <end position="107"/>
    </location>
</feature>
<dbReference type="OMA" id="TRCQYEP"/>
<reference evidence="5 7" key="2">
    <citation type="journal article" date="2013" name="Nature">
        <title>Insights into bilaterian evolution from three spiralian genomes.</title>
        <authorList>
            <person name="Simakov O."/>
            <person name="Marletaz F."/>
            <person name="Cho S.J."/>
            <person name="Edsinger-Gonzales E."/>
            <person name="Havlak P."/>
            <person name="Hellsten U."/>
            <person name="Kuo D.H."/>
            <person name="Larsson T."/>
            <person name="Lv J."/>
            <person name="Arendt D."/>
            <person name="Savage R."/>
            <person name="Osoegawa K."/>
            <person name="de Jong P."/>
            <person name="Grimwood J."/>
            <person name="Chapman J.A."/>
            <person name="Shapiro H."/>
            <person name="Aerts A."/>
            <person name="Otillar R.P."/>
            <person name="Terry A.Y."/>
            <person name="Boore J.L."/>
            <person name="Grigoriev I.V."/>
            <person name="Lindberg D.R."/>
            <person name="Seaver E.C."/>
            <person name="Weisblat D.A."/>
            <person name="Putnam N.H."/>
            <person name="Rokhsar D.S."/>
        </authorList>
    </citation>
    <scope>NUCLEOTIDE SEQUENCE</scope>
    <source>
        <strain evidence="5 7">I ESC-2004</strain>
    </source>
</reference>
<reference evidence="6" key="3">
    <citation type="submission" date="2015-06" db="UniProtKB">
        <authorList>
            <consortium name="EnsemblMetazoa"/>
        </authorList>
    </citation>
    <scope>IDENTIFICATION</scope>
</reference>
<dbReference type="Gene3D" id="1.25.40.20">
    <property type="entry name" value="Ankyrin repeat-containing domain"/>
    <property type="match status" value="1"/>
</dbReference>
<dbReference type="SUPFAM" id="SSF48403">
    <property type="entry name" value="Ankyrin repeat"/>
    <property type="match status" value="1"/>
</dbReference>
<evidence type="ECO:0000313" key="6">
    <source>
        <dbReference type="EnsemblMetazoa" id="CapteP182489"/>
    </source>
</evidence>
<dbReference type="Proteomes" id="UP000014760">
    <property type="component" value="Unassembled WGS sequence"/>
</dbReference>
<evidence type="ECO:0000313" key="7">
    <source>
        <dbReference type="Proteomes" id="UP000014760"/>
    </source>
</evidence>
<dbReference type="PANTHER" id="PTHR24198">
    <property type="entry name" value="ANKYRIN REPEAT AND PROTEIN KINASE DOMAIN-CONTAINING PROTEIN"/>
    <property type="match status" value="1"/>
</dbReference>
<gene>
    <name evidence="5" type="ORF">CAPTEDRAFT_182489</name>
</gene>
<evidence type="ECO:0000256" key="2">
    <source>
        <dbReference type="ARBA" id="ARBA00023043"/>
    </source>
</evidence>
<name>R7TG64_CAPTE</name>
<dbReference type="PROSITE" id="PS50297">
    <property type="entry name" value="ANK_REP_REGION"/>
    <property type="match status" value="5"/>
</dbReference>
<dbReference type="HOGENOM" id="CLU_685598_0_0_1"/>
<evidence type="ECO:0000313" key="5">
    <source>
        <dbReference type="EMBL" id="ELT92773.1"/>
    </source>
</evidence>
<dbReference type="PROSITE" id="PS50088">
    <property type="entry name" value="ANK_REPEAT"/>
    <property type="match status" value="5"/>
</dbReference>
<feature type="region of interest" description="Disordered" evidence="4">
    <location>
        <begin position="1"/>
        <end position="21"/>
    </location>
</feature>